<feature type="domain" description="Anti sigma-E protein RseA N-terminal" evidence="1">
    <location>
        <begin position="7"/>
        <end position="76"/>
    </location>
</feature>
<sequence length="197" mass="21864">MSDKSNQNMSELMDGELSSDCSKFLIKRMQSDDQLSRSWHNYHMLRSGLQKDHNAPLMSDLGAQVVARIQQQPPMVEELATSGGWFRSVAGGAIAASVALFAVLMLTPQTDDNSGVPGLQHQLFAKTSSQVINPPRAAVARVAQPVSYSRYPSLTPQIQQYLDESNNQPAIPVYYNSEYVDQMMIKTRVTSRQVAEE</sequence>
<accession>A0ABV7J6C1</accession>
<evidence type="ECO:0000313" key="3">
    <source>
        <dbReference type="Proteomes" id="UP001595533"/>
    </source>
</evidence>
<dbReference type="Proteomes" id="UP001595533">
    <property type="component" value="Unassembled WGS sequence"/>
</dbReference>
<evidence type="ECO:0000313" key="2">
    <source>
        <dbReference type="EMBL" id="MFC3193685.1"/>
    </source>
</evidence>
<dbReference type="CDD" id="cd16328">
    <property type="entry name" value="RseA_N"/>
    <property type="match status" value="1"/>
</dbReference>
<protein>
    <submittedName>
        <fullName evidence="2">Sigma-E factor negative regulatory protein</fullName>
    </submittedName>
</protein>
<dbReference type="EMBL" id="JBHRTS010000003">
    <property type="protein sequence ID" value="MFC3193685.1"/>
    <property type="molecule type" value="Genomic_DNA"/>
</dbReference>
<dbReference type="InterPro" id="IPR036147">
    <property type="entry name" value="Anti-sigma_E_RseA_N_sf"/>
</dbReference>
<dbReference type="Gene3D" id="1.10.10.880">
    <property type="entry name" value="Anti sigma-E protein RseA, N-terminal domain"/>
    <property type="match status" value="1"/>
</dbReference>
<comment type="caution">
    <text evidence="2">The sequence shown here is derived from an EMBL/GenBank/DDBJ whole genome shotgun (WGS) entry which is preliminary data.</text>
</comment>
<proteinExistence type="predicted"/>
<organism evidence="2 3">
    <name type="scientific">Marinicella sediminis</name>
    <dbReference type="NCBI Taxonomy" id="1792834"/>
    <lineage>
        <taxon>Bacteria</taxon>
        <taxon>Pseudomonadati</taxon>
        <taxon>Pseudomonadota</taxon>
        <taxon>Gammaproteobacteria</taxon>
        <taxon>Lysobacterales</taxon>
        <taxon>Marinicellaceae</taxon>
        <taxon>Marinicella</taxon>
    </lineage>
</organism>
<dbReference type="PANTHER" id="PTHR38104">
    <property type="match status" value="1"/>
</dbReference>
<keyword evidence="3" id="KW-1185">Reference proteome</keyword>
<name>A0ABV7J6C1_9GAMM</name>
<dbReference type="PANTHER" id="PTHR38104:SF1">
    <property type="entry name" value="ANTI-SIGMA-E FACTOR RSEA"/>
    <property type="match status" value="1"/>
</dbReference>
<dbReference type="Pfam" id="PF03872">
    <property type="entry name" value="RseA_N"/>
    <property type="match status" value="1"/>
</dbReference>
<evidence type="ECO:0000259" key="1">
    <source>
        <dbReference type="Pfam" id="PF03872"/>
    </source>
</evidence>
<dbReference type="InterPro" id="IPR052383">
    <property type="entry name" value="Anti-sigma-E_RseA-like"/>
</dbReference>
<dbReference type="RefSeq" id="WP_077411507.1">
    <property type="nucleotide sequence ID" value="NZ_JBHRTS010000003.1"/>
</dbReference>
<dbReference type="InterPro" id="IPR005572">
    <property type="entry name" value="Anti-sigma_E_RseA_N"/>
</dbReference>
<gene>
    <name evidence="2" type="ORF">ACFODZ_05485</name>
</gene>
<dbReference type="SUPFAM" id="SSF89069">
    <property type="entry name" value="N-terminal, cytoplasmic domain of anti-sigmaE factor RseA"/>
    <property type="match status" value="1"/>
</dbReference>
<reference evidence="3" key="1">
    <citation type="journal article" date="2019" name="Int. J. Syst. Evol. Microbiol.">
        <title>The Global Catalogue of Microorganisms (GCM) 10K type strain sequencing project: providing services to taxonomists for standard genome sequencing and annotation.</title>
        <authorList>
            <consortium name="The Broad Institute Genomics Platform"/>
            <consortium name="The Broad Institute Genome Sequencing Center for Infectious Disease"/>
            <person name="Wu L."/>
            <person name="Ma J."/>
        </authorList>
    </citation>
    <scope>NUCLEOTIDE SEQUENCE [LARGE SCALE GENOMIC DNA]</scope>
    <source>
        <strain evidence="3">KCTC 42953</strain>
    </source>
</reference>